<keyword evidence="1" id="KW-1133">Transmembrane helix</keyword>
<name>A0A409W3L8_9AGAR</name>
<accession>A0A409W3L8</accession>
<reference evidence="2 3" key="1">
    <citation type="journal article" date="2018" name="Evol. Lett.">
        <title>Horizontal gene cluster transfer increased hallucinogenic mushroom diversity.</title>
        <authorList>
            <person name="Reynolds H.T."/>
            <person name="Vijayakumar V."/>
            <person name="Gluck-Thaler E."/>
            <person name="Korotkin H.B."/>
            <person name="Matheny P.B."/>
            <person name="Slot J.C."/>
        </authorList>
    </citation>
    <scope>NUCLEOTIDE SEQUENCE [LARGE SCALE GENOMIC DNA]</scope>
    <source>
        <strain evidence="2 3">SRW20</strain>
    </source>
</reference>
<feature type="transmembrane region" description="Helical" evidence="1">
    <location>
        <begin position="150"/>
        <end position="172"/>
    </location>
</feature>
<dbReference type="OrthoDB" id="3038990at2759"/>
<gene>
    <name evidence="2" type="ORF">CVT26_014952</name>
</gene>
<sequence length="377" mass="41693">MADNATAQLPNPFTPMAFLPPDIAYQVTVASYILVGSLGVLVWDILNNLLGDWRLLTQYSVGMPTIAYFISRIGSLAYVLASSIFESEPFFLPNLAPTLIDIFFSSPPAARTGNCAKFEKVVCALYPIAIPATSLLFFFRVRAVFDNNKYVIGFFAFMWLAVLGGCITVTRGVTGINIGPTDYCLNASLENYVTSAAIIPLVNDTLIFLAISFRLMTHTHVDFNLKSGVRTVITGAYLPAFSKTLFKDGQIYYLTTVTTNLLTVIMLYVYAVPITYRTMFTVPNITLMNIMACQVFRNTKFGIFRGETATSSSRLMSRNEANPASVIPLSIRRSGNTRSVIPEHRLDVNGVEITKTVEHDYDTDKDSEGYTKSHGMV</sequence>
<evidence type="ECO:0008006" key="4">
    <source>
        <dbReference type="Google" id="ProtNLM"/>
    </source>
</evidence>
<feature type="transmembrane region" description="Helical" evidence="1">
    <location>
        <begin position="66"/>
        <end position="85"/>
    </location>
</feature>
<evidence type="ECO:0000256" key="1">
    <source>
        <dbReference type="SAM" id="Phobius"/>
    </source>
</evidence>
<protein>
    <recommendedName>
        <fullName evidence="4">G-protein coupled receptors family 1 profile domain-containing protein</fullName>
    </recommendedName>
</protein>
<keyword evidence="3" id="KW-1185">Reference proteome</keyword>
<feature type="transmembrane region" description="Helical" evidence="1">
    <location>
        <begin position="124"/>
        <end position="143"/>
    </location>
</feature>
<proteinExistence type="predicted"/>
<evidence type="ECO:0000313" key="3">
    <source>
        <dbReference type="Proteomes" id="UP000284706"/>
    </source>
</evidence>
<comment type="caution">
    <text evidence="2">The sequence shown here is derived from an EMBL/GenBank/DDBJ whole genome shotgun (WGS) entry which is preliminary data.</text>
</comment>
<feature type="transmembrane region" description="Helical" evidence="1">
    <location>
        <begin position="251"/>
        <end position="270"/>
    </location>
</feature>
<dbReference type="EMBL" id="NHYE01005421">
    <property type="protein sequence ID" value="PPQ73130.1"/>
    <property type="molecule type" value="Genomic_DNA"/>
</dbReference>
<feature type="transmembrane region" description="Helical" evidence="1">
    <location>
        <begin position="192"/>
        <end position="216"/>
    </location>
</feature>
<dbReference type="InParanoid" id="A0A409W3L8"/>
<dbReference type="Proteomes" id="UP000284706">
    <property type="component" value="Unassembled WGS sequence"/>
</dbReference>
<dbReference type="AlphaFoldDB" id="A0A409W3L8"/>
<keyword evidence="1" id="KW-0472">Membrane</keyword>
<dbReference type="STRING" id="231916.A0A409W3L8"/>
<organism evidence="2 3">
    <name type="scientific">Gymnopilus dilepis</name>
    <dbReference type="NCBI Taxonomy" id="231916"/>
    <lineage>
        <taxon>Eukaryota</taxon>
        <taxon>Fungi</taxon>
        <taxon>Dikarya</taxon>
        <taxon>Basidiomycota</taxon>
        <taxon>Agaricomycotina</taxon>
        <taxon>Agaricomycetes</taxon>
        <taxon>Agaricomycetidae</taxon>
        <taxon>Agaricales</taxon>
        <taxon>Agaricineae</taxon>
        <taxon>Hymenogastraceae</taxon>
        <taxon>Gymnopilus</taxon>
    </lineage>
</organism>
<feature type="transmembrane region" description="Helical" evidence="1">
    <location>
        <begin position="23"/>
        <end position="46"/>
    </location>
</feature>
<evidence type="ECO:0000313" key="2">
    <source>
        <dbReference type="EMBL" id="PPQ73130.1"/>
    </source>
</evidence>
<keyword evidence="1" id="KW-0812">Transmembrane</keyword>